<sequence length="2861" mass="310596">MKNKYIRLAFLFVVLLAIFVGFKMHSASAATGVYSLGSGQSVDITYTASSSATVYVTGSNYDYVKYLASGDVSGFYTKTAYAPLSLSTNQKLRITNNSSSSMTIDMKSKTFDLVSTVVPALNRFNLLPGNSVLVQNQNPDYSQPVDIGGVNANIHYGADGELSSATFIRKKAKGSETVAKNGSMIVTNRDTVAYDLVAPAFPIQFLGSAQPADFRYNVPIGGSFQATNQLSKPFYVYVDNGGTYEFTLYNEDGSVSSTGTTKTVTKYVGAGETLIVTNVDGPSMLVSGAYGAFYTTTQVEPPMITKTLAPGKSIKVLNNSGDTMKLLTDNGDKGFQIAEYKSNGAVDSYDILNTSANYIMGIGNYVVITNPAYNGQAIKIKIPKVNSVISDSADPALLEQNISPGNSVEVKNVSPTKTGLFVTGEFDYAVYDSAGINEYAPNVGSSHLYPDPGEKVAVTNTSKGNVTMSINGPYEAFVATARTQPVTFNRVLNVGETLKTINTSNYSFYVNASGQHHYAIYKKENNKVDDFDNPIVNAKHLISKDEKMITTNSGNQAMTVSGPYDAFDISSRAEPALYKGYLNAGQSVKLSNTSPAMFSMYTDGMYDQASYRADDTLRSLDHDRVAKSLPFYNGERVTLTNSGSSQLVVLSPYDVTTAQSSSDPALLVKQLAINQSAEFINKDKSNETVYFTGKHDLMDYDTADQPNSYYRGTTTTYRSVDPNQRLAVMNTDAKTIDAYAAFELFTGKDRINPVTFKKTLSTKQSLDFTNKTSKTFFVYPTGTYDFAEYQAGQSIDMGKNETSSTQSIPTSNRMSFTNASSTNLTVEGPYDAFTIQSRTNPALVEYSLAPRQSVEAEYTGVKSGQIRVTVDYDSALFVNNILNVYSRNHISSTAQIVENGERLAVQNMDETSGSMYGAYDTFKVTSRTNPVTFQKVLNTDENVDITNTQPSKSFSVYLNAVDNIYDYVKRDANGGIDAVARAASSGVELLEHGERIAITAPTAHSVTIEGSYDAFKIANRTNPALVKKALAPGQSLEATNIDSIPSQLTIEQTYDMATYDSTGALKQYSFGLSGTPRQMLDPNAKIAIQNSASMSNVVYGPFESFRFVDRSNPVTFIKTLSTTDSIAFEQNALNQMFLYFNGNPYDYAQYKANKEVREYSWGELSSQAMTKGDRLVVAASGTSNVTVQGSYDAYKITNVSGKPVTIKTLEIGESYSIRNISPGSFFAKLAGNHSYQLYNANGTLTTSSTGTTASYHAVPASSRLVVTNVDVAPITVYAPTEAIRVTQGDDLLVKTLTMDQTMKATNTSSNSATLSVDGKYDVAVYDASGQPVQYDRKTTGNSVSVPAGGYAILTGQQTANTLVNGNKDNFNFEDQENPALSLYTLAPDAMVKVKNVHDHARTLNVGSKFSYWTEQGEEQTGSGTVTIGAGNTTVIRNTGTTTYELYSPYGSFQMEATTTTPVPVPPVVNPSVGTIDPADYDQQTYYADPVDTSTGAQIINKTMMVAHGTVDIPFQAQYYALLQGNGGLGKGWSHNFEMRLSKNNTTGQMTVYWNAFRTNNFTLNSDKATYTPVERAIRNDQLQKNANGTYTLTRYDGTHYIFAANGALQSMGERGGITMTMQYDSAGKLLSVTEPTSGAKIVITYNAIGKVATVADQAGRTSTFTYDDTGRLITLTDPGSHKTTYTYNKNNQIMTGSLDGKLVFSNAYDSKGRILRQNDGITTHQPTTFAYSNADGMLTTTITDRNGDIQKRVHNINYQLVEVQDGNSGKTSYTYDAQGNRTSITNALGQTAKFEYDSKGNLTKNTDPSGLSMTLTYDAKGNLLKATGPDGNSITSTYDANSRLLSTTDTEGYKVSYEYNDKGMLTAATDPRGGKTIYSYNGYKLDTVTASTGEIMKVGYDAAGRMTTQSDAEGNLSQVVYNYNDQLINTIDPLKNKVSYTYDRQDNLASVTDARGNTTSYTYDANGQLTAVRNALGGTLSITYDSEGNMTAVTDPLGRKSSFTYDPAGRLMTETNAAGATVKYAYDKLGRPIEAYDALNHKMYTVEYDTAGNPVKMTDALGYTYTSTYNDLNQLTQSVDPLKRTTTYGYDRKNQLTSVKDAIQGSTSQTIDAFSQITQMVDANGNRAKYQYDLLGRLTSEQDEAGGNHSYTYNNVGLLGSDTDKNGRHSQYSYDAAGNLSQFTDEAGTVSYDYDANGNITSVKGSNGEVLVRNYDKLNRVESFTNGDGQTISYSYDAAGQLTGLTYPDGKKVAYTYNANGRLATVTDWAGRQTSYTYDANSRLLSTTRPDGTKEVRTYDAAGQVLTLKDLQADGTVLYEYNYTYDQVGQVKNEDGGEITTDLTGVTSDVYGPGLSPSLEDVMIQSEGLPQTTDNVSSDVQTDVYTQPASVTADVYGTGDMTMTYSADNRLATVNGEAVKYDAEGNMLVGPLAGQMQNYTFDARNRLVEAGGVQYGYDNENHRTSMTVNGTTTKYVINPEAVLSQVLMETDASGKPTAWYVYGNGLIGRQDANGAYQSYHYDRRGSTLALTDANGQLTDTYSYGTYGESLGHEGTTEQPFQYNGRDGVMTDPNGLYQMRARYYNPEIKRFVNRDVLSGSIDDGLTMNRYAYVNGNPISYIDPFGLSADGDSWVTTGLSYGADAIPYVGTVKGIQETITGVNYITGEQLSVGDRVANGVGTLTSLIPIPGAKYVGKYGTEGVIDAGSWVLKQFGKNETKQVTSNYRLRMNLQLFAEGTVNGNITSKELNAFGNRTEPRGARPSNDFGVSESTDVVGPQAPPLPNGASTVTDVNRIPLSGHYHTLPEGTELPDGLGVIHDGSDVLPNSPRGHGHNTIYPTRPMTVEEFNQLFKSLPWRYGGKK</sequence>
<protein>
    <submittedName>
        <fullName evidence="10">RHS repeat-associated core domain-containing protein</fullName>
    </submittedName>
</protein>
<dbReference type="RefSeq" id="WP_204825648.1">
    <property type="nucleotide sequence ID" value="NZ_JBHUGF010000010.1"/>
</dbReference>
<dbReference type="PANTHER" id="PTHR32305:SF15">
    <property type="entry name" value="PROTEIN RHSA-RELATED"/>
    <property type="match status" value="1"/>
</dbReference>
<dbReference type="Pfam" id="PF20148">
    <property type="entry name" value="DUF6531"/>
    <property type="match status" value="1"/>
</dbReference>
<dbReference type="Proteomes" id="UP001597403">
    <property type="component" value="Unassembled WGS sequence"/>
</dbReference>
<feature type="region of interest" description="Disordered" evidence="4">
    <location>
        <begin position="797"/>
        <end position="816"/>
    </location>
</feature>
<feature type="compositionally biased region" description="Polar residues" evidence="4">
    <location>
        <begin position="800"/>
        <end position="816"/>
    </location>
</feature>
<dbReference type="Pfam" id="PF14449">
    <property type="entry name" value="PT-TG"/>
    <property type="match status" value="1"/>
</dbReference>
<evidence type="ECO:0000259" key="6">
    <source>
        <dbReference type="Pfam" id="PF14449"/>
    </source>
</evidence>
<evidence type="ECO:0000313" key="10">
    <source>
        <dbReference type="EMBL" id="MFD1991974.1"/>
    </source>
</evidence>
<evidence type="ECO:0000313" key="11">
    <source>
        <dbReference type="Proteomes" id="UP001597403"/>
    </source>
</evidence>
<feature type="domain" description="Teneurin-like YD-shell" evidence="9">
    <location>
        <begin position="2164"/>
        <end position="2267"/>
    </location>
</feature>
<dbReference type="PANTHER" id="PTHR32305">
    <property type="match status" value="1"/>
</dbReference>
<keyword evidence="2" id="KW-0964">Secreted</keyword>
<comment type="subcellular location">
    <subcellularLocation>
        <location evidence="1">Secreted</location>
    </subcellularLocation>
</comment>
<dbReference type="Pfam" id="PF25023">
    <property type="entry name" value="TEN_YD-shell"/>
    <property type="match status" value="3"/>
</dbReference>
<feature type="domain" description="Tse2 ADP-ribosyltransferase toxin" evidence="7">
    <location>
        <begin position="2754"/>
        <end position="2852"/>
    </location>
</feature>
<dbReference type="InterPro" id="IPR050708">
    <property type="entry name" value="T6SS_VgrG/RHS"/>
</dbReference>
<organism evidence="10 11">
    <name type="scientific">Paenibacillus nicotianae</name>
    <dbReference type="NCBI Taxonomy" id="1526551"/>
    <lineage>
        <taxon>Bacteria</taxon>
        <taxon>Bacillati</taxon>
        <taxon>Bacillota</taxon>
        <taxon>Bacilli</taxon>
        <taxon>Bacillales</taxon>
        <taxon>Paenibacillaceae</taxon>
        <taxon>Paenibacillus</taxon>
    </lineage>
</organism>
<feature type="domain" description="DUF6531" evidence="8">
    <location>
        <begin position="1488"/>
        <end position="1550"/>
    </location>
</feature>
<evidence type="ECO:0000256" key="2">
    <source>
        <dbReference type="ARBA" id="ARBA00022525"/>
    </source>
</evidence>
<evidence type="ECO:0000256" key="3">
    <source>
        <dbReference type="ARBA" id="ARBA00022737"/>
    </source>
</evidence>
<keyword evidence="5" id="KW-0732">Signal</keyword>
<dbReference type="InterPro" id="IPR041018">
    <property type="entry name" value="ADPRTs_Tse2"/>
</dbReference>
<evidence type="ECO:0000259" key="9">
    <source>
        <dbReference type="Pfam" id="PF25023"/>
    </source>
</evidence>
<dbReference type="NCBIfam" id="TIGR03696">
    <property type="entry name" value="Rhs_assc_core"/>
    <property type="match status" value="1"/>
</dbReference>
<dbReference type="Gene3D" id="2.180.10.10">
    <property type="entry name" value="RHS repeat-associated core"/>
    <property type="match status" value="4"/>
</dbReference>
<dbReference type="InterPro" id="IPR056823">
    <property type="entry name" value="TEN-like_YD-shell"/>
</dbReference>
<dbReference type="InterPro" id="IPR027797">
    <property type="entry name" value="PT-TG_dom"/>
</dbReference>
<dbReference type="EMBL" id="JBHUGF010000010">
    <property type="protein sequence ID" value="MFD1991974.1"/>
    <property type="molecule type" value="Genomic_DNA"/>
</dbReference>
<evidence type="ECO:0000259" key="7">
    <source>
        <dbReference type="Pfam" id="PF18648"/>
    </source>
</evidence>
<dbReference type="InterPro" id="IPR045351">
    <property type="entry name" value="DUF6531"/>
</dbReference>
<keyword evidence="3" id="KW-0677">Repeat</keyword>
<dbReference type="Pfam" id="PF18648">
    <property type="entry name" value="ADPRTs_Tse2"/>
    <property type="match status" value="1"/>
</dbReference>
<reference evidence="11" key="1">
    <citation type="journal article" date="2019" name="Int. J. Syst. Evol. Microbiol.">
        <title>The Global Catalogue of Microorganisms (GCM) 10K type strain sequencing project: providing services to taxonomists for standard genome sequencing and annotation.</title>
        <authorList>
            <consortium name="The Broad Institute Genomics Platform"/>
            <consortium name="The Broad Institute Genome Sequencing Center for Infectious Disease"/>
            <person name="Wu L."/>
            <person name="Ma J."/>
        </authorList>
    </citation>
    <scope>NUCLEOTIDE SEQUENCE [LARGE SCALE GENOMIC DNA]</scope>
    <source>
        <strain evidence="11">CGMCC 1.15067</strain>
    </source>
</reference>
<feature type="domain" description="Teneurin-like YD-shell" evidence="9">
    <location>
        <begin position="1602"/>
        <end position="1715"/>
    </location>
</feature>
<accession>A0ABW4UYE5</accession>
<dbReference type="NCBIfam" id="TIGR01643">
    <property type="entry name" value="YD_repeat_2x"/>
    <property type="match status" value="13"/>
</dbReference>
<dbReference type="InterPro" id="IPR006530">
    <property type="entry name" value="YD"/>
</dbReference>
<feature type="domain" description="Pre-toxin TG" evidence="6">
    <location>
        <begin position="2636"/>
        <end position="2697"/>
    </location>
</feature>
<evidence type="ECO:0000256" key="1">
    <source>
        <dbReference type="ARBA" id="ARBA00004613"/>
    </source>
</evidence>
<dbReference type="InterPro" id="IPR031325">
    <property type="entry name" value="RHS_repeat"/>
</dbReference>
<feature type="domain" description="Teneurin-like YD-shell" evidence="9">
    <location>
        <begin position="1748"/>
        <end position="1880"/>
    </location>
</feature>
<evidence type="ECO:0000259" key="8">
    <source>
        <dbReference type="Pfam" id="PF20148"/>
    </source>
</evidence>
<dbReference type="Pfam" id="PF05593">
    <property type="entry name" value="RHS_repeat"/>
    <property type="match status" value="5"/>
</dbReference>
<evidence type="ECO:0000256" key="5">
    <source>
        <dbReference type="SAM" id="SignalP"/>
    </source>
</evidence>
<gene>
    <name evidence="10" type="ORF">ACFSGI_18540</name>
</gene>
<evidence type="ECO:0000256" key="4">
    <source>
        <dbReference type="SAM" id="MobiDB-lite"/>
    </source>
</evidence>
<feature type="region of interest" description="Disordered" evidence="4">
    <location>
        <begin position="2751"/>
        <end position="2788"/>
    </location>
</feature>
<name>A0ABW4UYE5_9BACL</name>
<comment type="caution">
    <text evidence="10">The sequence shown here is derived from an EMBL/GenBank/DDBJ whole genome shotgun (WGS) entry which is preliminary data.</text>
</comment>
<feature type="signal peptide" evidence="5">
    <location>
        <begin position="1"/>
        <end position="29"/>
    </location>
</feature>
<feature type="chain" id="PRO_5046558628" evidence="5">
    <location>
        <begin position="30"/>
        <end position="2861"/>
    </location>
</feature>
<proteinExistence type="predicted"/>
<dbReference type="InterPro" id="IPR022385">
    <property type="entry name" value="Rhs_assc_core"/>
</dbReference>
<keyword evidence="11" id="KW-1185">Reference proteome</keyword>